<dbReference type="AlphaFoldDB" id="A0A8S2B0R8"/>
<dbReference type="Proteomes" id="UP000682877">
    <property type="component" value="Chromosome 8"/>
</dbReference>
<dbReference type="Gene3D" id="3.40.50.620">
    <property type="entry name" value="HUPs"/>
    <property type="match status" value="1"/>
</dbReference>
<dbReference type="CDD" id="cd01989">
    <property type="entry name" value="USP_STK_Ubox_N"/>
    <property type="match status" value="1"/>
</dbReference>
<dbReference type="EMBL" id="LR999458">
    <property type="protein sequence ID" value="CAE6213330.1"/>
    <property type="molecule type" value="Genomic_DNA"/>
</dbReference>
<protein>
    <recommendedName>
        <fullName evidence="4">UspA domain-containing protein</fullName>
    </recommendedName>
</protein>
<dbReference type="PANTHER" id="PTHR47382:SF3">
    <property type="entry name" value="ADENINE NUCLEOTIDE ALPHA HYDROLASES-LIKE SUPERFAMILY PROTEIN"/>
    <property type="match status" value="1"/>
</dbReference>
<feature type="compositionally biased region" description="Basic and acidic residues" evidence="1">
    <location>
        <begin position="14"/>
        <end position="27"/>
    </location>
</feature>
<proteinExistence type="predicted"/>
<keyword evidence="3" id="KW-1185">Reference proteome</keyword>
<evidence type="ECO:0000313" key="2">
    <source>
        <dbReference type="EMBL" id="CAE6213330.1"/>
    </source>
</evidence>
<evidence type="ECO:0008006" key="4">
    <source>
        <dbReference type="Google" id="ProtNLM"/>
    </source>
</evidence>
<feature type="region of interest" description="Disordered" evidence="1">
    <location>
        <begin position="1"/>
        <end position="34"/>
    </location>
</feature>
<evidence type="ECO:0000256" key="1">
    <source>
        <dbReference type="SAM" id="MobiDB-lite"/>
    </source>
</evidence>
<sequence length="242" mass="27010">MQRRSNEIEEEEEDGRRGLESVRESQLEGRSSGTVSMNGEDCVYVGVGKGDSSMEALRWAIDNLMTSSSTLLFLIHVFPETRFIPYPLGRLTREKASQEQVESFMSQEREKRRTLLLKFLHACSASKVKVETILVESDSVAKAVQDLITILNIRKLVLGIDKSNARKATTMKGNSVPELIMRSSAADVCEVKVICQGKEINMEQATMASSPAKSPIAHRQNKDQPLDPFACICFISKPKTNR</sequence>
<name>A0A8S2B0R8_ARAAE</name>
<dbReference type="PANTHER" id="PTHR47382">
    <property type="entry name" value="U-BOX DOMAIN-CONTAINING PROTEIN 52-LIKE"/>
    <property type="match status" value="1"/>
</dbReference>
<gene>
    <name evidence="2" type="ORF">AARE701A_LOCUS20241</name>
</gene>
<evidence type="ECO:0000313" key="3">
    <source>
        <dbReference type="Proteomes" id="UP000682877"/>
    </source>
</evidence>
<accession>A0A8S2B0R8</accession>
<dbReference type="InterPro" id="IPR014729">
    <property type="entry name" value="Rossmann-like_a/b/a_fold"/>
</dbReference>
<organism evidence="2 3">
    <name type="scientific">Arabidopsis arenosa</name>
    <name type="common">Sand rock-cress</name>
    <name type="synonym">Cardaminopsis arenosa</name>
    <dbReference type="NCBI Taxonomy" id="38785"/>
    <lineage>
        <taxon>Eukaryota</taxon>
        <taxon>Viridiplantae</taxon>
        <taxon>Streptophyta</taxon>
        <taxon>Embryophyta</taxon>
        <taxon>Tracheophyta</taxon>
        <taxon>Spermatophyta</taxon>
        <taxon>Magnoliopsida</taxon>
        <taxon>eudicotyledons</taxon>
        <taxon>Gunneridae</taxon>
        <taxon>Pentapetalae</taxon>
        <taxon>rosids</taxon>
        <taxon>malvids</taxon>
        <taxon>Brassicales</taxon>
        <taxon>Brassicaceae</taxon>
        <taxon>Camelineae</taxon>
        <taxon>Arabidopsis</taxon>
    </lineage>
</organism>
<dbReference type="SUPFAM" id="SSF52402">
    <property type="entry name" value="Adenine nucleotide alpha hydrolases-like"/>
    <property type="match status" value="1"/>
</dbReference>
<reference evidence="2" key="1">
    <citation type="submission" date="2021-01" db="EMBL/GenBank/DDBJ databases">
        <authorList>
            <person name="Bezrukov I."/>
        </authorList>
    </citation>
    <scope>NUCLEOTIDE SEQUENCE</scope>
</reference>